<keyword evidence="1" id="KW-0496">Mitochondrion</keyword>
<geneLocation type="mitochondrion" evidence="1"/>
<organism evidence="1">
    <name type="scientific">Picea glauca</name>
    <name type="common">White spruce</name>
    <name type="synonym">Pinus glauca</name>
    <dbReference type="NCBI Taxonomy" id="3330"/>
    <lineage>
        <taxon>Eukaryota</taxon>
        <taxon>Viridiplantae</taxon>
        <taxon>Streptophyta</taxon>
        <taxon>Embryophyta</taxon>
        <taxon>Tracheophyta</taxon>
        <taxon>Spermatophyta</taxon>
        <taxon>Pinopsida</taxon>
        <taxon>Pinidae</taxon>
        <taxon>Conifers I</taxon>
        <taxon>Pinales</taxon>
        <taxon>Pinaceae</taxon>
        <taxon>Picea</taxon>
    </lineage>
</organism>
<gene>
    <name evidence="1" type="ORF">ABT39_MTgene251</name>
</gene>
<protein>
    <submittedName>
        <fullName evidence="1">Uncharacterized protein</fullName>
    </submittedName>
</protein>
<reference evidence="1" key="1">
    <citation type="journal article" date="2015" name="Genome Biol. Evol.">
        <title>Organellar Genomes of White Spruce (Picea glauca): Assembly and Annotation.</title>
        <authorList>
            <person name="Jackman S.D."/>
            <person name="Warren R.L."/>
            <person name="Gibb E.A."/>
            <person name="Vandervalk B.P."/>
            <person name="Mohamadi H."/>
            <person name="Chu J."/>
            <person name="Raymond A."/>
            <person name="Pleasance S."/>
            <person name="Coope R."/>
            <person name="Wildung M.R."/>
            <person name="Ritland C.E."/>
            <person name="Bousquet J."/>
            <person name="Jones S.J."/>
            <person name="Bohlmann J."/>
            <person name="Birol I."/>
        </authorList>
    </citation>
    <scope>NUCLEOTIDE SEQUENCE [LARGE SCALE GENOMIC DNA]</scope>
    <source>
        <tissue evidence="1">Flushing bud</tissue>
    </source>
</reference>
<dbReference type="AlphaFoldDB" id="A0A124GNZ7"/>
<accession>A0A124GNZ7</accession>
<evidence type="ECO:0000313" key="1">
    <source>
        <dbReference type="EMBL" id="KUM50408.1"/>
    </source>
</evidence>
<name>A0A124GNZ7_PICGL</name>
<comment type="caution">
    <text evidence="1">The sequence shown here is derived from an EMBL/GenBank/DDBJ whole genome shotgun (WGS) entry which is preliminary data.</text>
</comment>
<proteinExistence type="predicted"/>
<sequence>MGYAGPGSTYAAGSITGTSEVATYAYTLAYVSGSGTERREAAI</sequence>
<dbReference type="EMBL" id="LKAM01000001">
    <property type="protein sequence ID" value="KUM50408.1"/>
    <property type="molecule type" value="Genomic_DNA"/>
</dbReference>